<proteinExistence type="predicted"/>
<dbReference type="Proteomes" id="UP000054166">
    <property type="component" value="Unassembled WGS sequence"/>
</dbReference>
<dbReference type="EMBL" id="KN832981">
    <property type="protein sequence ID" value="KIM86525.1"/>
    <property type="molecule type" value="Genomic_DNA"/>
</dbReference>
<dbReference type="SUPFAM" id="SSF50475">
    <property type="entry name" value="FMN-binding split barrel"/>
    <property type="match status" value="1"/>
</dbReference>
<keyword evidence="1" id="KW-0472">Membrane</keyword>
<keyword evidence="3" id="KW-1185">Reference proteome</keyword>
<name>A0A0C3FQU7_PILCF</name>
<dbReference type="Gene3D" id="2.30.110.10">
    <property type="entry name" value="Electron Transport, Fmn-binding Protein, Chain A"/>
    <property type="match status" value="1"/>
</dbReference>
<accession>A0A0C3FQU7</accession>
<keyword evidence="1" id="KW-1133">Transmembrane helix</keyword>
<dbReference type="STRING" id="765440.A0A0C3FQU7"/>
<evidence type="ECO:0000256" key="1">
    <source>
        <dbReference type="SAM" id="Phobius"/>
    </source>
</evidence>
<dbReference type="PANTHER" id="PTHR39336">
    <property type="entry name" value="PYRIDOXAMINE PHOSPHATE OXIDASE FAMILY PROTEIN (AFU_ORTHOLOGUE AFUA_6G11440)"/>
    <property type="match status" value="1"/>
</dbReference>
<protein>
    <submittedName>
        <fullName evidence="2">Uncharacterized protein</fullName>
    </submittedName>
</protein>
<dbReference type="InParanoid" id="A0A0C3FQU7"/>
<keyword evidence="1" id="KW-0812">Transmembrane</keyword>
<dbReference type="InterPro" id="IPR012349">
    <property type="entry name" value="Split_barrel_FMN-bd"/>
</dbReference>
<dbReference type="OrthoDB" id="539398at2759"/>
<sequence>MGKFFDEIPEFLVSWIEEQELFWVGSCPLSPDGHVNISPKGVRGSFHIVNANKVWYQDLTGSGIETISHLRENGRITIMFSAFQGPPRICRLFGTGTVHEFGTPEYDALIPIVDRKPGSRGVIVVDVHKVGTSCGYAVPLYAFQSHRTQLLHYFDKKEDADRKVEAEHRSDDGLKAYWALKNLKSIDGLEGLSVAHTANVTPQSIFDEVEERKPYRASVATQSRQNTDNIMLLAGFSLGIIFSILYVRLVGVV</sequence>
<evidence type="ECO:0000313" key="2">
    <source>
        <dbReference type="EMBL" id="KIM86525.1"/>
    </source>
</evidence>
<feature type="transmembrane region" description="Helical" evidence="1">
    <location>
        <begin position="230"/>
        <end position="249"/>
    </location>
</feature>
<evidence type="ECO:0000313" key="3">
    <source>
        <dbReference type="Proteomes" id="UP000054166"/>
    </source>
</evidence>
<organism evidence="2 3">
    <name type="scientific">Piloderma croceum (strain F 1598)</name>
    <dbReference type="NCBI Taxonomy" id="765440"/>
    <lineage>
        <taxon>Eukaryota</taxon>
        <taxon>Fungi</taxon>
        <taxon>Dikarya</taxon>
        <taxon>Basidiomycota</taxon>
        <taxon>Agaricomycotina</taxon>
        <taxon>Agaricomycetes</taxon>
        <taxon>Agaricomycetidae</taxon>
        <taxon>Atheliales</taxon>
        <taxon>Atheliaceae</taxon>
        <taxon>Piloderma</taxon>
    </lineage>
</organism>
<dbReference type="AlphaFoldDB" id="A0A0C3FQU7"/>
<gene>
    <name evidence="2" type="ORF">PILCRDRAFT_64821</name>
</gene>
<dbReference type="HOGENOM" id="CLU_054794_2_1_1"/>
<reference evidence="2 3" key="1">
    <citation type="submission" date="2014-04" db="EMBL/GenBank/DDBJ databases">
        <authorList>
            <consortium name="DOE Joint Genome Institute"/>
            <person name="Kuo A."/>
            <person name="Tarkka M."/>
            <person name="Buscot F."/>
            <person name="Kohler A."/>
            <person name="Nagy L.G."/>
            <person name="Floudas D."/>
            <person name="Copeland A."/>
            <person name="Barry K.W."/>
            <person name="Cichocki N."/>
            <person name="Veneault-Fourrey C."/>
            <person name="LaButti K."/>
            <person name="Lindquist E.A."/>
            <person name="Lipzen A."/>
            <person name="Lundell T."/>
            <person name="Morin E."/>
            <person name="Murat C."/>
            <person name="Sun H."/>
            <person name="Tunlid A."/>
            <person name="Henrissat B."/>
            <person name="Grigoriev I.V."/>
            <person name="Hibbett D.S."/>
            <person name="Martin F."/>
            <person name="Nordberg H.P."/>
            <person name="Cantor M.N."/>
            <person name="Hua S.X."/>
        </authorList>
    </citation>
    <scope>NUCLEOTIDE SEQUENCE [LARGE SCALE GENOMIC DNA]</scope>
    <source>
        <strain evidence="2 3">F 1598</strain>
    </source>
</reference>
<dbReference type="PANTHER" id="PTHR39336:SF3">
    <property type="entry name" value="PYRIDOXAMINE PHOSPHATE OXIDASE"/>
    <property type="match status" value="1"/>
</dbReference>
<reference evidence="3" key="2">
    <citation type="submission" date="2015-01" db="EMBL/GenBank/DDBJ databases">
        <title>Evolutionary Origins and Diversification of the Mycorrhizal Mutualists.</title>
        <authorList>
            <consortium name="DOE Joint Genome Institute"/>
            <consortium name="Mycorrhizal Genomics Consortium"/>
            <person name="Kohler A."/>
            <person name="Kuo A."/>
            <person name="Nagy L.G."/>
            <person name="Floudas D."/>
            <person name="Copeland A."/>
            <person name="Barry K.W."/>
            <person name="Cichocki N."/>
            <person name="Veneault-Fourrey C."/>
            <person name="LaButti K."/>
            <person name="Lindquist E.A."/>
            <person name="Lipzen A."/>
            <person name="Lundell T."/>
            <person name="Morin E."/>
            <person name="Murat C."/>
            <person name="Riley R."/>
            <person name="Ohm R."/>
            <person name="Sun H."/>
            <person name="Tunlid A."/>
            <person name="Henrissat B."/>
            <person name="Grigoriev I.V."/>
            <person name="Hibbett D.S."/>
            <person name="Martin F."/>
        </authorList>
    </citation>
    <scope>NUCLEOTIDE SEQUENCE [LARGE SCALE GENOMIC DNA]</scope>
    <source>
        <strain evidence="3">F 1598</strain>
    </source>
</reference>